<protein>
    <recommendedName>
        <fullName evidence="4">Peptide methionine sulfoxide reductase MsrA</fullName>
        <shortName evidence="4">Protein-methionine-S-oxide reductase</shortName>
        <ecNumber evidence="4">1.8.4.11</ecNumber>
    </recommendedName>
    <alternativeName>
        <fullName evidence="4">Peptide-methionine (S)-S-oxide reductase</fullName>
        <shortName evidence="4">Peptide Met(O) reductase</shortName>
    </alternativeName>
</protein>
<comment type="similarity">
    <text evidence="4">Belongs to the MsrA Met sulfoxide reductase family.</text>
</comment>
<sequence length="165" mass="18835">MKEIYLAGGCFWGLEKYLSGIPGVLETQAGYANGRSLNPTYEEVCHENTGHAETVRVRYDPERLSLKRLLELYFMAIDPTSMNRQGGDRGSQYRTGIYATDPKDLEEARRFIEQRGPEFQRPIAVEVLPLKNYAPAEAYHQKYLDKNPGGYCHISPDKFRLAREG</sequence>
<dbReference type="Pfam" id="PF01625">
    <property type="entry name" value="PMSR"/>
    <property type="match status" value="1"/>
</dbReference>
<evidence type="ECO:0000256" key="3">
    <source>
        <dbReference type="ARBA" id="ARBA00048782"/>
    </source>
</evidence>
<dbReference type="NCBIfam" id="TIGR00401">
    <property type="entry name" value="msrA"/>
    <property type="match status" value="1"/>
</dbReference>
<comment type="function">
    <text evidence="4">Has an important function as a repair enzyme for proteins that have been inactivated by oxidation. Catalyzes the reversible oxidation-reduction of methionine sulfoxide in proteins to methionine.</text>
</comment>
<dbReference type="EMBL" id="JACRSR010000001">
    <property type="protein sequence ID" value="MBC8530854.1"/>
    <property type="molecule type" value="Genomic_DNA"/>
</dbReference>
<dbReference type="Proteomes" id="UP000623172">
    <property type="component" value="Unassembled WGS sequence"/>
</dbReference>
<organism evidence="6 7">
    <name type="scientific">Gehongia tenuis</name>
    <dbReference type="NCBI Taxonomy" id="2763655"/>
    <lineage>
        <taxon>Bacteria</taxon>
        <taxon>Bacillati</taxon>
        <taxon>Bacillota</taxon>
        <taxon>Clostridia</taxon>
        <taxon>Christensenellales</taxon>
        <taxon>Christensenellaceae</taxon>
        <taxon>Gehongia</taxon>
    </lineage>
</organism>
<dbReference type="GO" id="GO:0008113">
    <property type="term" value="F:peptide-methionine (S)-S-oxide reductase activity"/>
    <property type="evidence" value="ECO:0007669"/>
    <property type="project" value="UniProtKB-UniRule"/>
</dbReference>
<evidence type="ECO:0000256" key="4">
    <source>
        <dbReference type="HAMAP-Rule" id="MF_01401"/>
    </source>
</evidence>
<dbReference type="GO" id="GO:0034599">
    <property type="term" value="P:cellular response to oxidative stress"/>
    <property type="evidence" value="ECO:0007669"/>
    <property type="project" value="TreeGrafter"/>
</dbReference>
<dbReference type="InterPro" id="IPR050162">
    <property type="entry name" value="MsrA_MetSO_reductase"/>
</dbReference>
<dbReference type="PANTHER" id="PTHR42799:SF2">
    <property type="entry name" value="MITOCHONDRIAL PEPTIDE METHIONINE SULFOXIDE REDUCTASE"/>
    <property type="match status" value="1"/>
</dbReference>
<reference evidence="6" key="1">
    <citation type="submission" date="2020-08" db="EMBL/GenBank/DDBJ databases">
        <title>Genome public.</title>
        <authorList>
            <person name="Liu C."/>
            <person name="Sun Q."/>
        </authorList>
    </citation>
    <scope>NUCLEOTIDE SEQUENCE</scope>
    <source>
        <strain evidence="6">NSJ-53</strain>
    </source>
</reference>
<gene>
    <name evidence="4 6" type="primary">msrA</name>
    <name evidence="6" type="ORF">H8696_03235</name>
</gene>
<dbReference type="InterPro" id="IPR002569">
    <property type="entry name" value="Met_Sox_Rdtase_MsrA_dom"/>
</dbReference>
<comment type="catalytic activity">
    <reaction evidence="3 4">
        <text>[thioredoxin]-disulfide + L-methionine + H2O = L-methionine (S)-S-oxide + [thioredoxin]-dithiol</text>
        <dbReference type="Rhea" id="RHEA:19993"/>
        <dbReference type="Rhea" id="RHEA-COMP:10698"/>
        <dbReference type="Rhea" id="RHEA-COMP:10700"/>
        <dbReference type="ChEBI" id="CHEBI:15377"/>
        <dbReference type="ChEBI" id="CHEBI:29950"/>
        <dbReference type="ChEBI" id="CHEBI:50058"/>
        <dbReference type="ChEBI" id="CHEBI:57844"/>
        <dbReference type="ChEBI" id="CHEBI:58772"/>
        <dbReference type="EC" id="1.8.4.11"/>
    </reaction>
</comment>
<dbReference type="HAMAP" id="MF_01401">
    <property type="entry name" value="MsrA"/>
    <property type="match status" value="1"/>
</dbReference>
<feature type="domain" description="Peptide methionine sulphoxide reductase MsrA" evidence="5">
    <location>
        <begin position="3"/>
        <end position="153"/>
    </location>
</feature>
<dbReference type="GO" id="GO:0005737">
    <property type="term" value="C:cytoplasm"/>
    <property type="evidence" value="ECO:0007669"/>
    <property type="project" value="TreeGrafter"/>
</dbReference>
<keyword evidence="1 4" id="KW-0560">Oxidoreductase</keyword>
<comment type="catalytic activity">
    <reaction evidence="2 4">
        <text>L-methionyl-[protein] + [thioredoxin]-disulfide + H2O = L-methionyl-(S)-S-oxide-[protein] + [thioredoxin]-dithiol</text>
        <dbReference type="Rhea" id="RHEA:14217"/>
        <dbReference type="Rhea" id="RHEA-COMP:10698"/>
        <dbReference type="Rhea" id="RHEA-COMP:10700"/>
        <dbReference type="Rhea" id="RHEA-COMP:12313"/>
        <dbReference type="Rhea" id="RHEA-COMP:12315"/>
        <dbReference type="ChEBI" id="CHEBI:15377"/>
        <dbReference type="ChEBI" id="CHEBI:16044"/>
        <dbReference type="ChEBI" id="CHEBI:29950"/>
        <dbReference type="ChEBI" id="CHEBI:44120"/>
        <dbReference type="ChEBI" id="CHEBI:50058"/>
        <dbReference type="EC" id="1.8.4.11"/>
    </reaction>
</comment>
<accession>A0A926HNQ2</accession>
<name>A0A926HNQ2_9FIRM</name>
<dbReference type="EC" id="1.8.4.11" evidence="4"/>
<evidence type="ECO:0000259" key="5">
    <source>
        <dbReference type="Pfam" id="PF01625"/>
    </source>
</evidence>
<keyword evidence="7" id="KW-1185">Reference proteome</keyword>
<comment type="caution">
    <text evidence="6">The sequence shown here is derived from an EMBL/GenBank/DDBJ whole genome shotgun (WGS) entry which is preliminary data.</text>
</comment>
<proteinExistence type="inferred from homology"/>
<dbReference type="PANTHER" id="PTHR42799">
    <property type="entry name" value="MITOCHONDRIAL PEPTIDE METHIONINE SULFOXIDE REDUCTASE"/>
    <property type="match status" value="1"/>
</dbReference>
<dbReference type="InterPro" id="IPR036509">
    <property type="entry name" value="Met_Sox_Rdtase_MsrA_sf"/>
</dbReference>
<evidence type="ECO:0000256" key="2">
    <source>
        <dbReference type="ARBA" id="ARBA00047806"/>
    </source>
</evidence>
<dbReference type="SUPFAM" id="SSF55068">
    <property type="entry name" value="Peptide methionine sulfoxide reductase"/>
    <property type="match status" value="1"/>
</dbReference>
<feature type="active site" evidence="4">
    <location>
        <position position="10"/>
    </location>
</feature>
<evidence type="ECO:0000313" key="7">
    <source>
        <dbReference type="Proteomes" id="UP000623172"/>
    </source>
</evidence>
<dbReference type="AlphaFoldDB" id="A0A926HNQ2"/>
<dbReference type="Gene3D" id="3.30.1060.10">
    <property type="entry name" value="Peptide methionine sulphoxide reductase MsrA"/>
    <property type="match status" value="1"/>
</dbReference>
<evidence type="ECO:0000256" key="1">
    <source>
        <dbReference type="ARBA" id="ARBA00023002"/>
    </source>
</evidence>
<evidence type="ECO:0000313" key="6">
    <source>
        <dbReference type="EMBL" id="MBC8530854.1"/>
    </source>
</evidence>